<dbReference type="Pfam" id="PF00206">
    <property type="entry name" value="Lyase_1"/>
    <property type="match status" value="1"/>
</dbReference>
<dbReference type="NCBIfam" id="TIGR00838">
    <property type="entry name" value="argH"/>
    <property type="match status" value="1"/>
</dbReference>
<dbReference type="GO" id="GO:0042450">
    <property type="term" value="P:L-arginine biosynthetic process via ornithine"/>
    <property type="evidence" value="ECO:0007669"/>
    <property type="project" value="InterPro"/>
</dbReference>
<dbReference type="PRINTS" id="PR00149">
    <property type="entry name" value="FUMRATELYASE"/>
</dbReference>
<gene>
    <name evidence="2" type="ORF">LCGC14_0161740</name>
</gene>
<dbReference type="InterPro" id="IPR020557">
    <property type="entry name" value="Fumarate_lyase_CS"/>
</dbReference>
<dbReference type="PROSITE" id="PS00163">
    <property type="entry name" value="FUMARATE_LYASES"/>
    <property type="match status" value="1"/>
</dbReference>
<dbReference type="GO" id="GO:0004056">
    <property type="term" value="F:argininosuccinate lyase activity"/>
    <property type="evidence" value="ECO:0007669"/>
    <property type="project" value="InterPro"/>
</dbReference>
<dbReference type="Gene3D" id="1.10.275.10">
    <property type="entry name" value="Fumarase/aspartase (N-terminal domain)"/>
    <property type="match status" value="1"/>
</dbReference>
<organism evidence="2">
    <name type="scientific">marine sediment metagenome</name>
    <dbReference type="NCBI Taxonomy" id="412755"/>
    <lineage>
        <taxon>unclassified sequences</taxon>
        <taxon>metagenomes</taxon>
        <taxon>ecological metagenomes</taxon>
    </lineage>
</organism>
<evidence type="ECO:0000259" key="1">
    <source>
        <dbReference type="Pfam" id="PF00206"/>
    </source>
</evidence>
<dbReference type="Gene3D" id="1.10.40.30">
    <property type="entry name" value="Fumarase/aspartase (C-terminal domain)"/>
    <property type="match status" value="1"/>
</dbReference>
<dbReference type="Gene3D" id="1.20.200.10">
    <property type="entry name" value="Fumarase/aspartase (Central domain)"/>
    <property type="match status" value="1"/>
</dbReference>
<dbReference type="GO" id="GO:0005829">
    <property type="term" value="C:cytosol"/>
    <property type="evidence" value="ECO:0007669"/>
    <property type="project" value="TreeGrafter"/>
</dbReference>
<dbReference type="InterPro" id="IPR009049">
    <property type="entry name" value="Argininosuccinate_lyase"/>
</dbReference>
<dbReference type="PRINTS" id="PR00145">
    <property type="entry name" value="ARGSUCLYASE"/>
</dbReference>
<comment type="caution">
    <text evidence="2">The sequence shown here is derived from an EMBL/GenBank/DDBJ whole genome shotgun (WGS) entry which is preliminary data.</text>
</comment>
<name>A0A0F9UYW0_9ZZZZ</name>
<protein>
    <recommendedName>
        <fullName evidence="1">Fumarate lyase N-terminal domain-containing protein</fullName>
    </recommendedName>
</protein>
<sequence length="393" mass="42591">MKLWDKGAPLDKRVEAFTAGEDPALDQALVPYDCAASKAHAQMLATIGVLTEAELADLLGGLDEIVRLHEAGQFAIRPDDEDCHTAIESFLTERCGEAGKKIHTTRSRNDQVLTALRLYEKDAVAEITAAVDELITAIDGKRKKHGSVALPGFTHTRKAMPTTVAAWFEAYVAALADDKTLLSAIGTIIDQSPLGSGAGFGLPLEIDREQTAKALGFAGVQPTLYCQNSRGKFEAMLIDALGQVMADLARMADDLILFSMEAFGFFSLPDELCTGSSIMPHKKNPDVLELVRGHYGVVLGAGVTIKTICGGLISGYHRDLQLTKGPTMRALTTTGQCLTMMHLVFEKLTVNADRCAAGMTDELFATEKVYELVRQGVPFRDAYRQIGRDLKDK</sequence>
<accession>A0A0F9UYW0</accession>
<evidence type="ECO:0000313" key="2">
    <source>
        <dbReference type="EMBL" id="KKN96924.1"/>
    </source>
</evidence>
<dbReference type="InterPro" id="IPR022761">
    <property type="entry name" value="Fumarate_lyase_N"/>
</dbReference>
<dbReference type="PANTHER" id="PTHR43814">
    <property type="entry name" value="ARGININOSUCCINATE LYASE"/>
    <property type="match status" value="1"/>
</dbReference>
<dbReference type="PANTHER" id="PTHR43814:SF1">
    <property type="entry name" value="ARGININOSUCCINATE LYASE"/>
    <property type="match status" value="1"/>
</dbReference>
<dbReference type="SUPFAM" id="SSF48557">
    <property type="entry name" value="L-aspartase-like"/>
    <property type="match status" value="1"/>
</dbReference>
<feature type="domain" description="Fumarate lyase N-terminal" evidence="1">
    <location>
        <begin position="11"/>
        <end position="300"/>
    </location>
</feature>
<dbReference type="InterPro" id="IPR008948">
    <property type="entry name" value="L-Aspartase-like"/>
</dbReference>
<dbReference type="InterPro" id="IPR000362">
    <property type="entry name" value="Fumarate_lyase_fam"/>
</dbReference>
<reference evidence="2" key="1">
    <citation type="journal article" date="2015" name="Nature">
        <title>Complex archaea that bridge the gap between prokaryotes and eukaryotes.</title>
        <authorList>
            <person name="Spang A."/>
            <person name="Saw J.H."/>
            <person name="Jorgensen S.L."/>
            <person name="Zaremba-Niedzwiedzka K."/>
            <person name="Martijn J."/>
            <person name="Lind A.E."/>
            <person name="van Eijk R."/>
            <person name="Schleper C."/>
            <person name="Guy L."/>
            <person name="Ettema T.J."/>
        </authorList>
    </citation>
    <scope>NUCLEOTIDE SEQUENCE</scope>
</reference>
<dbReference type="AlphaFoldDB" id="A0A0F9UYW0"/>
<dbReference type="EMBL" id="LAZR01000061">
    <property type="protein sequence ID" value="KKN96924.1"/>
    <property type="molecule type" value="Genomic_DNA"/>
</dbReference>
<dbReference type="InterPro" id="IPR024083">
    <property type="entry name" value="Fumarase/histidase_N"/>
</dbReference>
<proteinExistence type="predicted"/>
<dbReference type="CDD" id="cd01359">
    <property type="entry name" value="Argininosuccinate_lyase"/>
    <property type="match status" value="1"/>
</dbReference>